<comment type="subcellular location">
    <subcellularLocation>
        <location evidence="1">Endoplasmic reticulum membrane</location>
        <topology evidence="1">Multi-pass membrane protein</topology>
    </subcellularLocation>
</comment>
<dbReference type="GO" id="GO:0052925">
    <property type="term" value="F:dol-P-Man:Man(5)GlcNAc(2)-PP-Dol alpha-1,3-mannosyltransferase activity"/>
    <property type="evidence" value="ECO:0007669"/>
    <property type="project" value="UniProtKB-EC"/>
</dbReference>
<keyword evidence="11" id="KW-0687">Ribonucleoprotein</keyword>
<evidence type="ECO:0000256" key="13">
    <source>
        <dbReference type="SAM" id="Phobius"/>
    </source>
</evidence>
<evidence type="ECO:0000256" key="6">
    <source>
        <dbReference type="ARBA" id="ARBA00022692"/>
    </source>
</evidence>
<dbReference type="EnsemblPlants" id="QL02p058842:mrna">
    <property type="protein sequence ID" value="QL02p058842:mrna"/>
    <property type="gene ID" value="QL02p058842"/>
</dbReference>
<evidence type="ECO:0000256" key="4">
    <source>
        <dbReference type="ARBA" id="ARBA00022676"/>
    </source>
</evidence>
<evidence type="ECO:0000256" key="7">
    <source>
        <dbReference type="ARBA" id="ARBA00022824"/>
    </source>
</evidence>
<evidence type="ECO:0000256" key="1">
    <source>
        <dbReference type="ARBA" id="ARBA00004477"/>
    </source>
</evidence>
<keyword evidence="5" id="KW-0808">Transferase</keyword>
<reference evidence="15" key="2">
    <citation type="submission" date="2021-01" db="UniProtKB">
        <authorList>
            <consortium name="EnsemblPlants"/>
        </authorList>
    </citation>
    <scope>IDENTIFICATION</scope>
</reference>
<dbReference type="PANTHER" id="PTHR12646">
    <property type="entry name" value="NOT56 - RELATED"/>
    <property type="match status" value="1"/>
</dbReference>
<evidence type="ECO:0000256" key="3">
    <source>
        <dbReference type="ARBA" id="ARBA00011964"/>
    </source>
</evidence>
<feature type="domain" description="Large ribosomal subunit protein eL40" evidence="14">
    <location>
        <begin position="122"/>
        <end position="145"/>
    </location>
</feature>
<dbReference type="Proteomes" id="UP000594261">
    <property type="component" value="Chromosome 2"/>
</dbReference>
<dbReference type="InterPro" id="IPR038587">
    <property type="entry name" value="Ribosomal_eL40_sf"/>
</dbReference>
<dbReference type="GO" id="GO:0005840">
    <property type="term" value="C:ribosome"/>
    <property type="evidence" value="ECO:0007669"/>
    <property type="project" value="UniProtKB-KW"/>
</dbReference>
<dbReference type="GO" id="GO:1990904">
    <property type="term" value="C:ribonucleoprotein complex"/>
    <property type="evidence" value="ECO:0007669"/>
    <property type="project" value="UniProtKB-KW"/>
</dbReference>
<dbReference type="GO" id="GO:0005789">
    <property type="term" value="C:endoplasmic reticulum membrane"/>
    <property type="evidence" value="ECO:0007669"/>
    <property type="project" value="UniProtKB-SubCell"/>
</dbReference>
<evidence type="ECO:0000256" key="10">
    <source>
        <dbReference type="ARBA" id="ARBA00023136"/>
    </source>
</evidence>
<name>A0A7N2KXN9_QUELO</name>
<dbReference type="GO" id="GO:0006412">
    <property type="term" value="P:translation"/>
    <property type="evidence" value="ECO:0007669"/>
    <property type="project" value="InterPro"/>
</dbReference>
<feature type="transmembrane region" description="Helical" evidence="13">
    <location>
        <begin position="77"/>
        <end position="97"/>
    </location>
</feature>
<dbReference type="InParanoid" id="A0A7N2KXN9"/>
<keyword evidence="7" id="KW-0256">Endoplasmic reticulum</keyword>
<accession>A0A7N2KXN9</accession>
<keyword evidence="16" id="KW-1185">Reference proteome</keyword>
<evidence type="ECO:0000313" key="15">
    <source>
        <dbReference type="EnsemblPlants" id="QL02p058842:mrna"/>
    </source>
</evidence>
<dbReference type="Pfam" id="PF01020">
    <property type="entry name" value="Ribosomal_L40e"/>
    <property type="match status" value="1"/>
</dbReference>
<evidence type="ECO:0000256" key="9">
    <source>
        <dbReference type="ARBA" id="ARBA00022989"/>
    </source>
</evidence>
<dbReference type="Pfam" id="PF05208">
    <property type="entry name" value="ALG3"/>
    <property type="match status" value="1"/>
</dbReference>
<evidence type="ECO:0000256" key="8">
    <source>
        <dbReference type="ARBA" id="ARBA00022980"/>
    </source>
</evidence>
<evidence type="ECO:0000313" key="16">
    <source>
        <dbReference type="Proteomes" id="UP000594261"/>
    </source>
</evidence>
<comment type="pathway">
    <text evidence="2">Protein modification; protein glycosylation.</text>
</comment>
<protein>
    <recommendedName>
        <fullName evidence="3">dolichyl-P-Man:Man5GlcNAc2-PP-dolichol alpha-1,3-mannosyltransferase</fullName>
        <ecNumber evidence="3">2.4.1.258</ecNumber>
    </recommendedName>
</protein>
<dbReference type="PANTHER" id="PTHR12646:SF0">
    <property type="entry name" value="DOL-P-MAN:MAN(5)GLCNAC(2)-PP-DOL ALPHA-1,3-MANNOSYLTRANSFERASE"/>
    <property type="match status" value="1"/>
</dbReference>
<evidence type="ECO:0000256" key="5">
    <source>
        <dbReference type="ARBA" id="ARBA00022679"/>
    </source>
</evidence>
<comment type="catalytic activity">
    <reaction evidence="12">
        <text>an alpha-D-Man-(1-&gt;2)-alpha-D-Man-(1-&gt;2)-alpha-D-Man-(1-&gt;3)-[alpha-D-Man-(1-&gt;6)]-beta-D-Man-(1-&gt;4)-beta-D-GlcNAc-(1-&gt;4)-alpha-D-GlcNAc-diphospho-di-trans,poly-cis-dolichol + a di-trans,poly-cis-dolichyl beta-D-mannosyl phosphate = an alpha-D-Man-(1-&gt;2)-alpha-D-Man-(1-&gt;2)-alpha-D-Man-(1-&gt;3)-[alpha-D-Man-(1-&gt;3)-alpha-D-Man-(1-&gt;6)]-beta-D-Man-(1-&gt;4)-beta-D-GlcNAc-(1-&gt;4)-alpha-D-GlcNAc-diphospho-di-trans,poly-cis-dolichol + a di-trans,poly-cis-dolichyl phosphate + H(+)</text>
        <dbReference type="Rhea" id="RHEA:29527"/>
        <dbReference type="Rhea" id="RHEA-COMP:19498"/>
        <dbReference type="Rhea" id="RHEA-COMP:19501"/>
        <dbReference type="Rhea" id="RHEA-COMP:19516"/>
        <dbReference type="Rhea" id="RHEA-COMP:19517"/>
        <dbReference type="ChEBI" id="CHEBI:15378"/>
        <dbReference type="ChEBI" id="CHEBI:57683"/>
        <dbReference type="ChEBI" id="CHEBI:58211"/>
        <dbReference type="ChEBI" id="CHEBI:132515"/>
        <dbReference type="ChEBI" id="CHEBI:132516"/>
        <dbReference type="EC" id="2.4.1.258"/>
    </reaction>
    <physiologicalReaction direction="left-to-right" evidence="12">
        <dbReference type="Rhea" id="RHEA:29528"/>
    </physiologicalReaction>
</comment>
<dbReference type="InterPro" id="IPR007873">
    <property type="entry name" value="Glycosyltransferase_ALG3"/>
</dbReference>
<keyword evidence="10 13" id="KW-0472">Membrane</keyword>
<evidence type="ECO:0000256" key="12">
    <source>
        <dbReference type="ARBA" id="ARBA00049506"/>
    </source>
</evidence>
<evidence type="ECO:0000256" key="11">
    <source>
        <dbReference type="ARBA" id="ARBA00023274"/>
    </source>
</evidence>
<evidence type="ECO:0000259" key="14">
    <source>
        <dbReference type="Pfam" id="PF01020"/>
    </source>
</evidence>
<dbReference type="InterPro" id="IPR001975">
    <property type="entry name" value="Ribosomal_eL40_dom"/>
</dbReference>
<sequence>MKQVTGFVGGERDYSNLKGDTGPLVYPAGFLYVYSAIQYVTGGELYPAQWCRFNKDECATICFISITSHAKSTGMDIIGVISALAGAALVLAFSPIIEGRSCIIDDQKSTLHLVLRLRGGIIEPSLMQLARKYNQEKMICRKQCYFSS</sequence>
<keyword evidence="9 13" id="KW-1133">Transmembrane helix</keyword>
<dbReference type="AlphaFoldDB" id="A0A7N2KXN9"/>
<evidence type="ECO:0000256" key="2">
    <source>
        <dbReference type="ARBA" id="ARBA00004922"/>
    </source>
</evidence>
<dbReference type="Gene3D" id="4.10.1060.50">
    <property type="match status" value="1"/>
</dbReference>
<dbReference type="GO" id="GO:0003735">
    <property type="term" value="F:structural constituent of ribosome"/>
    <property type="evidence" value="ECO:0007669"/>
    <property type="project" value="InterPro"/>
</dbReference>
<dbReference type="Gramene" id="QL02p058842:mrna">
    <property type="protein sequence ID" value="QL02p058842:mrna"/>
    <property type="gene ID" value="QL02p058842"/>
</dbReference>
<dbReference type="EC" id="2.4.1.258" evidence="3"/>
<organism evidence="15 16">
    <name type="scientific">Quercus lobata</name>
    <name type="common">Valley oak</name>
    <dbReference type="NCBI Taxonomy" id="97700"/>
    <lineage>
        <taxon>Eukaryota</taxon>
        <taxon>Viridiplantae</taxon>
        <taxon>Streptophyta</taxon>
        <taxon>Embryophyta</taxon>
        <taxon>Tracheophyta</taxon>
        <taxon>Spermatophyta</taxon>
        <taxon>Magnoliopsida</taxon>
        <taxon>eudicotyledons</taxon>
        <taxon>Gunneridae</taxon>
        <taxon>Pentapetalae</taxon>
        <taxon>rosids</taxon>
        <taxon>fabids</taxon>
        <taxon>Fagales</taxon>
        <taxon>Fagaceae</taxon>
        <taxon>Quercus</taxon>
    </lineage>
</organism>
<keyword evidence="4" id="KW-0328">Glycosyltransferase</keyword>
<keyword evidence="8" id="KW-0689">Ribosomal protein</keyword>
<keyword evidence="6 13" id="KW-0812">Transmembrane</keyword>
<reference evidence="16" key="1">
    <citation type="journal article" date="2016" name="G3 (Bethesda)">
        <title>First Draft Assembly and Annotation of the Genome of a California Endemic Oak Quercus lobata Nee (Fagaceae).</title>
        <authorList>
            <person name="Sork V.L."/>
            <person name="Fitz-Gibbon S.T."/>
            <person name="Puiu D."/>
            <person name="Crepeau M."/>
            <person name="Gugger P.F."/>
            <person name="Sherman R."/>
            <person name="Stevens K."/>
            <person name="Langley C.H."/>
            <person name="Pellegrini M."/>
            <person name="Salzberg S.L."/>
        </authorList>
    </citation>
    <scope>NUCLEOTIDE SEQUENCE [LARGE SCALE GENOMIC DNA]</scope>
    <source>
        <strain evidence="16">cv. SW786</strain>
    </source>
</reference>
<proteinExistence type="predicted"/>